<dbReference type="EMBL" id="ML975598">
    <property type="protein sequence ID" value="KAF1828248.1"/>
    <property type="molecule type" value="Genomic_DNA"/>
</dbReference>
<name>A0A6A5JVA5_9PLEO</name>
<evidence type="ECO:0000313" key="2">
    <source>
        <dbReference type="Proteomes" id="UP000800040"/>
    </source>
</evidence>
<dbReference type="AlphaFoldDB" id="A0A6A5JVA5"/>
<feature type="non-terminal residue" evidence="1">
    <location>
        <position position="69"/>
    </location>
</feature>
<organism evidence="1 2">
    <name type="scientific">Decorospora gaudefroyi</name>
    <dbReference type="NCBI Taxonomy" id="184978"/>
    <lineage>
        <taxon>Eukaryota</taxon>
        <taxon>Fungi</taxon>
        <taxon>Dikarya</taxon>
        <taxon>Ascomycota</taxon>
        <taxon>Pezizomycotina</taxon>
        <taxon>Dothideomycetes</taxon>
        <taxon>Pleosporomycetidae</taxon>
        <taxon>Pleosporales</taxon>
        <taxon>Pleosporineae</taxon>
        <taxon>Pleosporaceae</taxon>
        <taxon>Decorospora</taxon>
    </lineage>
</organism>
<gene>
    <name evidence="1" type="ORF">BDW02DRAFT_479488</name>
</gene>
<keyword evidence="2" id="KW-1185">Reference proteome</keyword>
<dbReference type="OrthoDB" id="5425374at2759"/>
<evidence type="ECO:0000313" key="1">
    <source>
        <dbReference type="EMBL" id="KAF1828248.1"/>
    </source>
</evidence>
<proteinExistence type="predicted"/>
<reference evidence="1" key="1">
    <citation type="submission" date="2020-01" db="EMBL/GenBank/DDBJ databases">
        <authorList>
            <consortium name="DOE Joint Genome Institute"/>
            <person name="Haridas S."/>
            <person name="Albert R."/>
            <person name="Binder M."/>
            <person name="Bloem J."/>
            <person name="Labutti K."/>
            <person name="Salamov A."/>
            <person name="Andreopoulos B."/>
            <person name="Baker S.E."/>
            <person name="Barry K."/>
            <person name="Bills G."/>
            <person name="Bluhm B.H."/>
            <person name="Cannon C."/>
            <person name="Castanera R."/>
            <person name="Culley D.E."/>
            <person name="Daum C."/>
            <person name="Ezra D."/>
            <person name="Gonzalez J.B."/>
            <person name="Henrissat B."/>
            <person name="Kuo A."/>
            <person name="Liang C."/>
            <person name="Lipzen A."/>
            <person name="Lutzoni F."/>
            <person name="Magnuson J."/>
            <person name="Mondo S."/>
            <person name="Nolan M."/>
            <person name="Ohm R."/>
            <person name="Pangilinan J."/>
            <person name="Park H.-J."/>
            <person name="Ramirez L."/>
            <person name="Alfaro M."/>
            <person name="Sun H."/>
            <person name="Tritt A."/>
            <person name="Yoshinaga Y."/>
            <person name="Zwiers L.-H."/>
            <person name="Turgeon B.G."/>
            <person name="Goodwin S.B."/>
            <person name="Spatafora J.W."/>
            <person name="Crous P.W."/>
            <person name="Grigoriev I.V."/>
        </authorList>
    </citation>
    <scope>NUCLEOTIDE SEQUENCE</scope>
    <source>
        <strain evidence="1">P77</strain>
    </source>
</reference>
<sequence length="69" mass="7756">MKGNWVANLHLALWADRVTVKRSTGETPVFLITGREHVLLVELNISTWQTLPWSTVSDTATLLALRAKQ</sequence>
<dbReference type="Proteomes" id="UP000800040">
    <property type="component" value="Unassembled WGS sequence"/>
</dbReference>
<accession>A0A6A5JVA5</accession>
<protein>
    <submittedName>
        <fullName evidence="1">Uncharacterized protein</fullName>
    </submittedName>
</protein>